<reference evidence="2" key="2">
    <citation type="journal article" date="2019" name="IMA Fungus">
        <title>Genome sequencing and comparison of five Tilletia species to identify candidate genes for the detection of regulated species infecting wheat.</title>
        <authorList>
            <person name="Nguyen H.D.T."/>
            <person name="Sultana T."/>
            <person name="Kesanakurti P."/>
            <person name="Hambleton S."/>
        </authorList>
    </citation>
    <scope>NUCLEOTIDE SEQUENCE</scope>
    <source>
        <strain evidence="2">DAOMC 238032</strain>
    </source>
</reference>
<proteinExistence type="predicted"/>
<evidence type="ECO:0000256" key="1">
    <source>
        <dbReference type="SAM" id="MobiDB-lite"/>
    </source>
</evidence>
<evidence type="ECO:0000313" key="2">
    <source>
        <dbReference type="EMBL" id="KAE8235307.1"/>
    </source>
</evidence>
<feature type="region of interest" description="Disordered" evidence="1">
    <location>
        <begin position="51"/>
        <end position="72"/>
    </location>
</feature>
<comment type="caution">
    <text evidence="2">The sequence shown here is derived from an EMBL/GenBank/DDBJ whole genome shotgun (WGS) entry which is preliminary data.</text>
</comment>
<accession>A0A8T8S946</accession>
<sequence>HVPSLKTQEPCLSAFRRMHMAKDPPAVVAFRGKKGGQEEVVVRTGFLLSHKSSTNGASRSGREKVTKSQPSTATQKLKVASLPFVCFAMRLRLAIVATSIYIIVHVTF</sequence>
<gene>
    <name evidence="2" type="ORF">A4X03_0g9827</name>
</gene>
<protein>
    <submittedName>
        <fullName evidence="2">Uncharacterized protein</fullName>
    </submittedName>
</protein>
<dbReference type="AlphaFoldDB" id="A0A8T8S946"/>
<dbReference type="Proteomes" id="UP000077671">
    <property type="component" value="Unassembled WGS sequence"/>
</dbReference>
<organism evidence="2 3">
    <name type="scientific">Tilletia caries</name>
    <name type="common">wheat bunt fungus</name>
    <dbReference type="NCBI Taxonomy" id="13290"/>
    <lineage>
        <taxon>Eukaryota</taxon>
        <taxon>Fungi</taxon>
        <taxon>Dikarya</taxon>
        <taxon>Basidiomycota</taxon>
        <taxon>Ustilaginomycotina</taxon>
        <taxon>Exobasidiomycetes</taxon>
        <taxon>Tilletiales</taxon>
        <taxon>Tilletiaceae</taxon>
        <taxon>Tilletia</taxon>
    </lineage>
</organism>
<evidence type="ECO:0000313" key="3">
    <source>
        <dbReference type="Proteomes" id="UP000077671"/>
    </source>
</evidence>
<name>A0A8T8S946_9BASI</name>
<feature type="non-terminal residue" evidence="2">
    <location>
        <position position="1"/>
    </location>
</feature>
<reference evidence="2" key="1">
    <citation type="submission" date="2016-04" db="EMBL/GenBank/DDBJ databases">
        <authorList>
            <person name="Nguyen H.D."/>
            <person name="Kesanakurti P."/>
            <person name="Cullis J."/>
            <person name="Levesque C.A."/>
            <person name="Hambleton S."/>
        </authorList>
    </citation>
    <scope>NUCLEOTIDE SEQUENCE</scope>
    <source>
        <strain evidence="2">DAOMC 238032</strain>
    </source>
</reference>
<dbReference type="EMBL" id="LWDD02004377">
    <property type="protein sequence ID" value="KAE8235307.1"/>
    <property type="molecule type" value="Genomic_DNA"/>
</dbReference>